<keyword evidence="3" id="KW-1185">Reference proteome</keyword>
<dbReference type="OrthoDB" id="5352400at2759"/>
<protein>
    <submittedName>
        <fullName evidence="2">Uncharacterized protein</fullName>
    </submittedName>
</protein>
<dbReference type="EMBL" id="KZ613786">
    <property type="protein sequence ID" value="PMD61412.1"/>
    <property type="molecule type" value="Genomic_DNA"/>
</dbReference>
<dbReference type="STRING" id="1095630.A0A2J6TEI3"/>
<feature type="transmembrane region" description="Helical" evidence="1">
    <location>
        <begin position="120"/>
        <end position="137"/>
    </location>
</feature>
<dbReference type="AlphaFoldDB" id="A0A2J6TEI3"/>
<evidence type="ECO:0000313" key="2">
    <source>
        <dbReference type="EMBL" id="PMD61412.1"/>
    </source>
</evidence>
<keyword evidence="1" id="KW-0812">Transmembrane</keyword>
<evidence type="ECO:0000256" key="1">
    <source>
        <dbReference type="SAM" id="Phobius"/>
    </source>
</evidence>
<dbReference type="InParanoid" id="A0A2J6TEI3"/>
<dbReference type="RefSeq" id="XP_024738316.1">
    <property type="nucleotide sequence ID" value="XM_024874544.1"/>
</dbReference>
<proteinExistence type="predicted"/>
<feature type="transmembrane region" description="Helical" evidence="1">
    <location>
        <begin position="177"/>
        <end position="199"/>
    </location>
</feature>
<feature type="transmembrane region" description="Helical" evidence="1">
    <location>
        <begin position="89"/>
        <end position="113"/>
    </location>
</feature>
<keyword evidence="1" id="KW-0472">Membrane</keyword>
<gene>
    <name evidence="2" type="ORF">K444DRAFT_526494</name>
</gene>
<sequence length="274" mass="30713">MARLGLPHLQRRWKWPKVLIALMVIELAGTVPALALFGIASPNLYRTKLWGIGSDNGFNSSPLQVLYAYANYRPIPKIPFVWSQSLTDFNVAVSVLSMFVLLVKSAMFILHIWYPILSTLANLPIVVLWAVSVYGQMGPDHSDPKHPSNIAWYLTKSCSYARPSGNYGYCLQAKGSFAVAVVMLTIFFFNLLLGIWSLIPTASQRAASKIGIDDMQTKHSPLSDNSDREWEMKRVLPTTNATPAQPYTPRTLAFNTLDRQLPLRAGEEGKSRWR</sequence>
<feature type="transmembrane region" description="Helical" evidence="1">
    <location>
        <begin position="20"/>
        <end position="40"/>
    </location>
</feature>
<organism evidence="2 3">
    <name type="scientific">Hyaloscypha bicolor E</name>
    <dbReference type="NCBI Taxonomy" id="1095630"/>
    <lineage>
        <taxon>Eukaryota</taxon>
        <taxon>Fungi</taxon>
        <taxon>Dikarya</taxon>
        <taxon>Ascomycota</taxon>
        <taxon>Pezizomycotina</taxon>
        <taxon>Leotiomycetes</taxon>
        <taxon>Helotiales</taxon>
        <taxon>Hyaloscyphaceae</taxon>
        <taxon>Hyaloscypha</taxon>
        <taxon>Hyaloscypha bicolor</taxon>
    </lineage>
</organism>
<dbReference type="Proteomes" id="UP000235371">
    <property type="component" value="Unassembled WGS sequence"/>
</dbReference>
<name>A0A2J6TEI3_9HELO</name>
<keyword evidence="1" id="KW-1133">Transmembrane helix</keyword>
<reference evidence="2 3" key="1">
    <citation type="submission" date="2016-04" db="EMBL/GenBank/DDBJ databases">
        <title>A degradative enzymes factory behind the ericoid mycorrhizal symbiosis.</title>
        <authorList>
            <consortium name="DOE Joint Genome Institute"/>
            <person name="Martino E."/>
            <person name="Morin E."/>
            <person name="Grelet G."/>
            <person name="Kuo A."/>
            <person name="Kohler A."/>
            <person name="Daghino S."/>
            <person name="Barry K."/>
            <person name="Choi C."/>
            <person name="Cichocki N."/>
            <person name="Clum A."/>
            <person name="Copeland A."/>
            <person name="Hainaut M."/>
            <person name="Haridas S."/>
            <person name="Labutti K."/>
            <person name="Lindquist E."/>
            <person name="Lipzen A."/>
            <person name="Khouja H.-R."/>
            <person name="Murat C."/>
            <person name="Ohm R."/>
            <person name="Olson A."/>
            <person name="Spatafora J."/>
            <person name="Veneault-Fourrey C."/>
            <person name="Henrissat B."/>
            <person name="Grigoriev I."/>
            <person name="Martin F."/>
            <person name="Perotto S."/>
        </authorList>
    </citation>
    <scope>NUCLEOTIDE SEQUENCE [LARGE SCALE GENOMIC DNA]</scope>
    <source>
        <strain evidence="2 3">E</strain>
    </source>
</reference>
<accession>A0A2J6TEI3</accession>
<evidence type="ECO:0000313" key="3">
    <source>
        <dbReference type="Proteomes" id="UP000235371"/>
    </source>
</evidence>
<dbReference type="GeneID" id="36582624"/>